<evidence type="ECO:0000313" key="1">
    <source>
        <dbReference type="EMBL" id="POW20330.1"/>
    </source>
</evidence>
<organism evidence="1 2">
    <name type="scientific">Puccinia striiformis</name>
    <dbReference type="NCBI Taxonomy" id="27350"/>
    <lineage>
        <taxon>Eukaryota</taxon>
        <taxon>Fungi</taxon>
        <taxon>Dikarya</taxon>
        <taxon>Basidiomycota</taxon>
        <taxon>Pucciniomycotina</taxon>
        <taxon>Pucciniomycetes</taxon>
        <taxon>Pucciniales</taxon>
        <taxon>Pucciniaceae</taxon>
        <taxon>Puccinia</taxon>
    </lineage>
</organism>
<dbReference type="AlphaFoldDB" id="A0A2S4WEW5"/>
<evidence type="ECO:0000313" key="2">
    <source>
        <dbReference type="Proteomes" id="UP000238274"/>
    </source>
</evidence>
<protein>
    <submittedName>
        <fullName evidence="1">Uncharacterized protein</fullName>
    </submittedName>
</protein>
<keyword evidence="2" id="KW-1185">Reference proteome</keyword>
<gene>
    <name evidence="1" type="ORF">PSHT_03634</name>
</gene>
<accession>A0A2S4WEW5</accession>
<proteinExistence type="predicted"/>
<reference evidence="2" key="2">
    <citation type="journal article" date="2018" name="BMC Genomics">
        <title>Genomic insights into host adaptation between the wheat stripe rust pathogen (Puccinia striiformis f. sp. tritici) and the barley stripe rust pathogen (Puccinia striiformis f. sp. hordei).</title>
        <authorList>
            <person name="Xia C."/>
            <person name="Wang M."/>
            <person name="Yin C."/>
            <person name="Cornejo O.E."/>
            <person name="Hulbert S.H."/>
            <person name="Chen X."/>
        </authorList>
    </citation>
    <scope>NUCLEOTIDE SEQUENCE [LARGE SCALE GENOMIC DNA]</scope>
    <source>
        <strain evidence="2">93TX-2</strain>
    </source>
</reference>
<dbReference type="VEuPathDB" id="FungiDB:PSTT_13836"/>
<reference evidence="2" key="3">
    <citation type="journal article" date="2018" name="Mol. Plant Microbe Interact.">
        <title>Genome sequence resources for the wheat stripe rust pathogen (Puccinia striiformis f. sp. tritici) and the barley stripe rust pathogen (Puccinia striiformis f. sp. hordei).</title>
        <authorList>
            <person name="Xia C."/>
            <person name="Wang M."/>
            <person name="Yin C."/>
            <person name="Cornejo O.E."/>
            <person name="Hulbert S.H."/>
            <person name="Chen X."/>
        </authorList>
    </citation>
    <scope>NUCLEOTIDE SEQUENCE [LARGE SCALE GENOMIC DNA]</scope>
    <source>
        <strain evidence="2">93TX-2</strain>
    </source>
</reference>
<reference evidence="1 2" key="1">
    <citation type="submission" date="2017-12" db="EMBL/GenBank/DDBJ databases">
        <title>Gene loss provides genomic basis for host adaptation in cereal stripe rust fungi.</title>
        <authorList>
            <person name="Xia C."/>
        </authorList>
    </citation>
    <scope>NUCLEOTIDE SEQUENCE [LARGE SCALE GENOMIC DNA]</scope>
    <source>
        <strain evidence="1 2">93TX-2</strain>
    </source>
</reference>
<dbReference type="VEuPathDB" id="FungiDB:PSHT_03634"/>
<sequence>MTSKPTGESPMFCLATTTDCAAPTALSSAATVSQAVGKTRMQGGLAFASSAVTTNTALGCSLYLDRCIRELHRTIPLTIFCCKWQKDVQAPDPNDTALANPPQRQLDILGTNWIGNGLKRVLSGNTTTAQYTKR</sequence>
<dbReference type="Proteomes" id="UP000238274">
    <property type="component" value="Unassembled WGS sequence"/>
</dbReference>
<dbReference type="EMBL" id="PKSM01000035">
    <property type="protein sequence ID" value="POW20330.1"/>
    <property type="molecule type" value="Genomic_DNA"/>
</dbReference>
<comment type="caution">
    <text evidence="1">The sequence shown here is derived from an EMBL/GenBank/DDBJ whole genome shotgun (WGS) entry which is preliminary data.</text>
</comment>
<name>A0A2S4WEW5_9BASI</name>